<dbReference type="PROSITE" id="PS01124">
    <property type="entry name" value="HTH_ARAC_FAMILY_2"/>
    <property type="match status" value="1"/>
</dbReference>
<dbReference type="GO" id="GO:0043565">
    <property type="term" value="F:sequence-specific DNA binding"/>
    <property type="evidence" value="ECO:0007669"/>
    <property type="project" value="InterPro"/>
</dbReference>
<evidence type="ECO:0000256" key="2">
    <source>
        <dbReference type="ARBA" id="ARBA00023125"/>
    </source>
</evidence>
<dbReference type="PRINTS" id="PR00032">
    <property type="entry name" value="HTHARAC"/>
</dbReference>
<dbReference type="Gene3D" id="1.10.10.60">
    <property type="entry name" value="Homeodomain-like"/>
    <property type="match status" value="2"/>
</dbReference>
<dbReference type="InterPro" id="IPR020449">
    <property type="entry name" value="Tscrpt_reg_AraC-type_HTH"/>
</dbReference>
<gene>
    <name evidence="5" type="ORF">bhn_I1742</name>
</gene>
<dbReference type="Proteomes" id="UP000179284">
    <property type="component" value="Chromosome I"/>
</dbReference>
<dbReference type="PROSITE" id="PS00041">
    <property type="entry name" value="HTH_ARAC_FAMILY_1"/>
    <property type="match status" value="1"/>
</dbReference>
<reference evidence="6" key="1">
    <citation type="submission" date="2016-10" db="EMBL/GenBank/DDBJ databases">
        <title>The complete genome sequence of the rumen bacterium Butyrivibrio hungatei MB2003.</title>
        <authorList>
            <person name="Palevich N."/>
            <person name="Kelly W.J."/>
            <person name="Leahy S.C."/>
            <person name="Altermann E."/>
            <person name="Rakonjac J."/>
            <person name="Attwood G.T."/>
        </authorList>
    </citation>
    <scope>NUCLEOTIDE SEQUENCE [LARGE SCALE GENOMIC DNA]</scope>
    <source>
        <strain evidence="6">MB2003</strain>
    </source>
</reference>
<dbReference type="InterPro" id="IPR018062">
    <property type="entry name" value="HTH_AraC-typ_CS"/>
</dbReference>
<dbReference type="EMBL" id="CP017831">
    <property type="protein sequence ID" value="AOZ96775.1"/>
    <property type="molecule type" value="Genomic_DNA"/>
</dbReference>
<keyword evidence="2" id="KW-0238">DNA-binding</keyword>
<dbReference type="InterPro" id="IPR037923">
    <property type="entry name" value="HTH-like"/>
</dbReference>
<dbReference type="SUPFAM" id="SSF51215">
    <property type="entry name" value="Regulatory protein AraC"/>
    <property type="match status" value="1"/>
</dbReference>
<evidence type="ECO:0000313" key="6">
    <source>
        <dbReference type="Proteomes" id="UP000179284"/>
    </source>
</evidence>
<keyword evidence="1" id="KW-0805">Transcription regulation</keyword>
<name>A0A1D9P3K9_9FIRM</name>
<organism evidence="5 6">
    <name type="scientific">Butyrivibrio hungatei</name>
    <dbReference type="NCBI Taxonomy" id="185008"/>
    <lineage>
        <taxon>Bacteria</taxon>
        <taxon>Bacillati</taxon>
        <taxon>Bacillota</taxon>
        <taxon>Clostridia</taxon>
        <taxon>Lachnospirales</taxon>
        <taxon>Lachnospiraceae</taxon>
        <taxon>Butyrivibrio</taxon>
    </lineage>
</organism>
<evidence type="ECO:0000313" key="5">
    <source>
        <dbReference type="EMBL" id="AOZ96775.1"/>
    </source>
</evidence>
<dbReference type="InterPro" id="IPR018060">
    <property type="entry name" value="HTH_AraC"/>
</dbReference>
<dbReference type="KEGG" id="bhu:bhn_I1742"/>
<dbReference type="Pfam" id="PF12833">
    <property type="entry name" value="HTH_18"/>
    <property type="match status" value="1"/>
</dbReference>
<keyword evidence="3" id="KW-0804">Transcription</keyword>
<proteinExistence type="predicted"/>
<protein>
    <submittedName>
        <fullName evidence="5">AraC family transcriptional regulator</fullName>
    </submittedName>
</protein>
<evidence type="ECO:0000259" key="4">
    <source>
        <dbReference type="PROSITE" id="PS01124"/>
    </source>
</evidence>
<dbReference type="GO" id="GO:0003700">
    <property type="term" value="F:DNA-binding transcription factor activity"/>
    <property type="evidence" value="ECO:0007669"/>
    <property type="project" value="InterPro"/>
</dbReference>
<dbReference type="PANTHER" id="PTHR43280:SF28">
    <property type="entry name" value="HTH-TYPE TRANSCRIPTIONAL ACTIVATOR RHAS"/>
    <property type="match status" value="1"/>
</dbReference>
<accession>A0A1D9P3K9</accession>
<dbReference type="InterPro" id="IPR009057">
    <property type="entry name" value="Homeodomain-like_sf"/>
</dbReference>
<feature type="domain" description="HTH araC/xylS-type" evidence="4">
    <location>
        <begin position="210"/>
        <end position="308"/>
    </location>
</feature>
<evidence type="ECO:0000256" key="3">
    <source>
        <dbReference type="ARBA" id="ARBA00023163"/>
    </source>
</evidence>
<sequence>MRSDLDLAASAKENIQHKIGTNLRMFINRLHTDFPPHWHTDIEIIWPKEAPYRVVCSNQTYDVEIDDILLICPAVLHEIFSPTPGSRIYIQADFSGIVSLKEIDKAFRLMSPALHIKKKTCPPEIYEQVCNYLNSIMELYFGSAPPIHIREGEVDDDSVVAFTELAPFGELEIYSILLQFIAFCSKNIDIFRGTDSVLVSSTYKNTISLSNVCTYISEHFAENISLESIATYAGFSKYHFERIFSEYAGMTFYQYLQQMRINYAQTLLSNPELSITDISFQSGFASSTAFTRAFKKSTGYPPSQFRMLNEAKHPLSANPFFAKANNEP</sequence>
<dbReference type="PANTHER" id="PTHR43280">
    <property type="entry name" value="ARAC-FAMILY TRANSCRIPTIONAL REGULATOR"/>
    <property type="match status" value="1"/>
</dbReference>
<dbReference type="AlphaFoldDB" id="A0A1D9P3K9"/>
<dbReference type="RefSeq" id="WP_071176437.1">
    <property type="nucleotide sequence ID" value="NZ_CP017831.1"/>
</dbReference>
<evidence type="ECO:0000256" key="1">
    <source>
        <dbReference type="ARBA" id="ARBA00023015"/>
    </source>
</evidence>
<dbReference type="OrthoDB" id="9799319at2"/>
<dbReference type="SUPFAM" id="SSF46689">
    <property type="entry name" value="Homeodomain-like"/>
    <property type="match status" value="2"/>
</dbReference>
<keyword evidence="6" id="KW-1185">Reference proteome</keyword>
<dbReference type="SMART" id="SM00342">
    <property type="entry name" value="HTH_ARAC"/>
    <property type="match status" value="1"/>
</dbReference>